<name>X0SVU4_9ZZZZ</name>
<gene>
    <name evidence="4" type="ORF">S01H1_09854</name>
</gene>
<dbReference type="AlphaFoldDB" id="X0SVU4"/>
<feature type="region of interest" description="Disordered" evidence="2">
    <location>
        <begin position="1"/>
        <end position="20"/>
    </location>
</feature>
<protein>
    <recommendedName>
        <fullName evidence="3">Phage tail tape measure protein domain-containing protein</fullName>
    </recommendedName>
</protein>
<dbReference type="Pfam" id="PF10145">
    <property type="entry name" value="PhageMin_Tail"/>
    <property type="match status" value="1"/>
</dbReference>
<evidence type="ECO:0000256" key="1">
    <source>
        <dbReference type="ARBA" id="ARBA00022612"/>
    </source>
</evidence>
<dbReference type="EMBL" id="BARS01005032">
    <property type="protein sequence ID" value="GAF67930.1"/>
    <property type="molecule type" value="Genomic_DNA"/>
</dbReference>
<dbReference type="PANTHER" id="PTHR37813">
    <property type="entry name" value="FELS-2 PROPHAGE PROTEIN"/>
    <property type="match status" value="1"/>
</dbReference>
<dbReference type="NCBIfam" id="TIGR01760">
    <property type="entry name" value="tape_meas_TP901"/>
    <property type="match status" value="1"/>
</dbReference>
<proteinExistence type="predicted"/>
<dbReference type="PANTHER" id="PTHR37813:SF1">
    <property type="entry name" value="FELS-2 PROPHAGE PROTEIN"/>
    <property type="match status" value="1"/>
</dbReference>
<keyword evidence="1" id="KW-1188">Viral release from host cell</keyword>
<accession>X0SVU4</accession>
<evidence type="ECO:0000256" key="2">
    <source>
        <dbReference type="SAM" id="MobiDB-lite"/>
    </source>
</evidence>
<feature type="non-terminal residue" evidence="4">
    <location>
        <position position="295"/>
    </location>
</feature>
<sequence length="295" mass="30650">MQGASRAMEQAGERMSKAGKKMTTSLTLPLLGIAGAGVKIAADFDASMRKIVGLVGIPIEQVNEWREDVRHLGVQYGASAKEAADALFFITSAGLRGAEAMETLEVALAASAAGMGEVKVVADAATSAMNAYSVAGLTATRATEILTAGVRMGKLESEQLAPVMGRITGTAAALNVSFEDVVGTLAVFSRTGTQAAEGATQLLSMMSSLLGTSKEGEEALIGEGLSLEKLRDIAAKPGGLLQVMRLLNRTFKGNQEALKSVIPNLRAFRGVMNALAQDTEAVDFVMQGVRDSVGI</sequence>
<dbReference type="InterPro" id="IPR010090">
    <property type="entry name" value="Phage_tape_meas"/>
</dbReference>
<organism evidence="4">
    <name type="scientific">marine sediment metagenome</name>
    <dbReference type="NCBI Taxonomy" id="412755"/>
    <lineage>
        <taxon>unclassified sequences</taxon>
        <taxon>metagenomes</taxon>
        <taxon>ecological metagenomes</taxon>
    </lineage>
</organism>
<feature type="domain" description="Phage tail tape measure protein" evidence="3">
    <location>
        <begin position="66"/>
        <end position="258"/>
    </location>
</feature>
<evidence type="ECO:0000313" key="4">
    <source>
        <dbReference type="EMBL" id="GAF67930.1"/>
    </source>
</evidence>
<comment type="caution">
    <text evidence="4">The sequence shown here is derived from an EMBL/GenBank/DDBJ whole genome shotgun (WGS) entry which is preliminary data.</text>
</comment>
<evidence type="ECO:0000259" key="3">
    <source>
        <dbReference type="Pfam" id="PF10145"/>
    </source>
</evidence>
<reference evidence="4" key="1">
    <citation type="journal article" date="2014" name="Front. Microbiol.">
        <title>High frequency of phylogenetically diverse reductive dehalogenase-homologous genes in deep subseafloor sedimentary metagenomes.</title>
        <authorList>
            <person name="Kawai M."/>
            <person name="Futagami T."/>
            <person name="Toyoda A."/>
            <person name="Takaki Y."/>
            <person name="Nishi S."/>
            <person name="Hori S."/>
            <person name="Arai W."/>
            <person name="Tsubouchi T."/>
            <person name="Morono Y."/>
            <person name="Uchiyama I."/>
            <person name="Ito T."/>
            <person name="Fujiyama A."/>
            <person name="Inagaki F."/>
            <person name="Takami H."/>
        </authorList>
    </citation>
    <scope>NUCLEOTIDE SEQUENCE</scope>
    <source>
        <strain evidence="4">Expedition CK06-06</strain>
    </source>
</reference>